<name>A0ABN7AA60_9HEMI</name>
<accession>A0ABN7AA60</accession>
<sequence>MFANTKSTRFHRTSLELRIPLMVRPNTDKCRNRRDHSRTARFGSPLPFPPPEHDEFLFANDARLVEMGLFWT</sequence>
<evidence type="ECO:0000313" key="3">
    <source>
        <dbReference type="Proteomes" id="UP001307889"/>
    </source>
</evidence>
<proteinExistence type="predicted"/>
<reference evidence="2 3" key="1">
    <citation type="submission" date="2023-09" db="EMBL/GenBank/DDBJ databases">
        <title>Nesidiocoris tenuis whole genome shotgun sequence.</title>
        <authorList>
            <person name="Shibata T."/>
            <person name="Shimoda M."/>
            <person name="Kobayashi T."/>
            <person name="Uehara T."/>
        </authorList>
    </citation>
    <scope>NUCLEOTIDE SEQUENCE [LARGE SCALE GENOMIC DNA]</scope>
    <source>
        <strain evidence="2 3">Japan</strain>
    </source>
</reference>
<keyword evidence="3" id="KW-1185">Reference proteome</keyword>
<dbReference type="EMBL" id="AP028909">
    <property type="protein sequence ID" value="BES89188.1"/>
    <property type="molecule type" value="Genomic_DNA"/>
</dbReference>
<dbReference type="Proteomes" id="UP001307889">
    <property type="component" value="Chromosome 1"/>
</dbReference>
<organism evidence="2 3">
    <name type="scientific">Nesidiocoris tenuis</name>
    <dbReference type="NCBI Taxonomy" id="355587"/>
    <lineage>
        <taxon>Eukaryota</taxon>
        <taxon>Metazoa</taxon>
        <taxon>Ecdysozoa</taxon>
        <taxon>Arthropoda</taxon>
        <taxon>Hexapoda</taxon>
        <taxon>Insecta</taxon>
        <taxon>Pterygota</taxon>
        <taxon>Neoptera</taxon>
        <taxon>Paraneoptera</taxon>
        <taxon>Hemiptera</taxon>
        <taxon>Heteroptera</taxon>
        <taxon>Panheteroptera</taxon>
        <taxon>Cimicomorpha</taxon>
        <taxon>Miridae</taxon>
        <taxon>Dicyphina</taxon>
        <taxon>Nesidiocoris</taxon>
    </lineage>
</organism>
<evidence type="ECO:0000256" key="1">
    <source>
        <dbReference type="SAM" id="MobiDB-lite"/>
    </source>
</evidence>
<evidence type="ECO:0000313" key="2">
    <source>
        <dbReference type="EMBL" id="BES89188.1"/>
    </source>
</evidence>
<gene>
    <name evidence="2" type="ORF">NTJ_01995</name>
</gene>
<protein>
    <submittedName>
        <fullName evidence="2">Uncharacterized protein</fullName>
    </submittedName>
</protein>
<feature type="region of interest" description="Disordered" evidence="1">
    <location>
        <begin position="27"/>
        <end position="47"/>
    </location>
</feature>